<evidence type="ECO:0000313" key="3">
    <source>
        <dbReference type="Proteomes" id="UP000238157"/>
    </source>
</evidence>
<evidence type="ECO:0000256" key="1">
    <source>
        <dbReference type="SAM" id="SignalP"/>
    </source>
</evidence>
<keyword evidence="3" id="KW-1185">Reference proteome</keyword>
<dbReference type="AlphaFoldDB" id="A0A2T0WV53"/>
<protein>
    <submittedName>
        <fullName evidence="2">Uncharacterized protein</fullName>
    </submittedName>
</protein>
<dbReference type="OrthoDB" id="1143568at2"/>
<keyword evidence="1" id="KW-0732">Signal</keyword>
<name>A0A2T0WV53_9BACT</name>
<dbReference type="RefSeq" id="WP_146131355.1">
    <property type="nucleotide sequence ID" value="NZ_PVTR01000001.1"/>
</dbReference>
<sequence>MKNLFYILLMSLFIFAATSCKDILTTATDWYQAPYQDKVIEIKDPDLLIRAAMKMPELEYIELEHVKGIVFKPVMDFTFGSGDTTLEPSKDPETKRIKIPISSIKIYDMPKR</sequence>
<comment type="caution">
    <text evidence="2">The sequence shown here is derived from an EMBL/GenBank/DDBJ whole genome shotgun (WGS) entry which is preliminary data.</text>
</comment>
<feature type="chain" id="PRO_5015616431" evidence="1">
    <location>
        <begin position="17"/>
        <end position="112"/>
    </location>
</feature>
<evidence type="ECO:0000313" key="2">
    <source>
        <dbReference type="EMBL" id="PRY90568.1"/>
    </source>
</evidence>
<dbReference type="PROSITE" id="PS51257">
    <property type="entry name" value="PROKAR_LIPOPROTEIN"/>
    <property type="match status" value="1"/>
</dbReference>
<accession>A0A2T0WV53</accession>
<proteinExistence type="predicted"/>
<feature type="signal peptide" evidence="1">
    <location>
        <begin position="1"/>
        <end position="16"/>
    </location>
</feature>
<dbReference type="Proteomes" id="UP000238157">
    <property type="component" value="Unassembled WGS sequence"/>
</dbReference>
<reference evidence="2 3" key="1">
    <citation type="submission" date="2018-03" db="EMBL/GenBank/DDBJ databases">
        <title>Genomic Encyclopedia of Archaeal and Bacterial Type Strains, Phase II (KMG-II): from individual species to whole genera.</title>
        <authorList>
            <person name="Goeker M."/>
        </authorList>
    </citation>
    <scope>NUCLEOTIDE SEQUENCE [LARGE SCALE GENOMIC DNA]</scope>
    <source>
        <strain evidence="2 3">DSM 27929</strain>
    </source>
</reference>
<organism evidence="2 3">
    <name type="scientific">Mongoliibacter ruber</name>
    <dbReference type="NCBI Taxonomy" id="1750599"/>
    <lineage>
        <taxon>Bacteria</taxon>
        <taxon>Pseudomonadati</taxon>
        <taxon>Bacteroidota</taxon>
        <taxon>Cytophagia</taxon>
        <taxon>Cytophagales</taxon>
        <taxon>Cyclobacteriaceae</taxon>
        <taxon>Mongoliibacter</taxon>
    </lineage>
</organism>
<gene>
    <name evidence="2" type="ORF">CLW00_101231</name>
</gene>
<dbReference type="EMBL" id="PVTR01000001">
    <property type="protein sequence ID" value="PRY90568.1"/>
    <property type="molecule type" value="Genomic_DNA"/>
</dbReference>